<dbReference type="EMBL" id="JAMDHD010000049">
    <property type="protein sequence ID" value="MDD0988406.1"/>
    <property type="molecule type" value="Genomic_DNA"/>
</dbReference>
<evidence type="ECO:0000313" key="3">
    <source>
        <dbReference type="Proteomes" id="UP001148189"/>
    </source>
</evidence>
<dbReference type="SUPFAM" id="SSF159501">
    <property type="entry name" value="EreA/ChaN-like"/>
    <property type="match status" value="1"/>
</dbReference>
<proteinExistence type="predicted"/>
<gene>
    <name evidence="2" type="ORF">M5G21_25955</name>
</gene>
<name>A0ABT5NJ68_9PSED</name>
<protein>
    <submittedName>
        <fullName evidence="2">Membrane-targeted effector domain-containing toxin</fullName>
    </submittedName>
</protein>
<accession>A0ABT5NJ68</accession>
<feature type="domain" description="Dermonecrotic toxin N-terminal" evidence="1">
    <location>
        <begin position="50"/>
        <end position="285"/>
    </location>
</feature>
<dbReference type="CDD" id="cd14729">
    <property type="entry name" value="RtxA-like"/>
    <property type="match status" value="1"/>
</dbReference>
<keyword evidence="3" id="KW-1185">Reference proteome</keyword>
<reference evidence="2" key="1">
    <citation type="submission" date="2022-05" db="EMBL/GenBank/DDBJ databases">
        <title>Novel Pseudomonas spp. Isolated from a Rainbow Trout Aquaculture Facility.</title>
        <authorList>
            <person name="Testerman T."/>
            <person name="Graf J."/>
        </authorList>
    </citation>
    <scope>NUCLEOTIDE SEQUENCE</scope>
    <source>
        <strain evidence="2">ID1050</strain>
    </source>
</reference>
<dbReference type="InterPro" id="IPR046673">
    <property type="entry name" value="ToxA_N"/>
</dbReference>
<dbReference type="Pfam" id="PF20178">
    <property type="entry name" value="ToxA_N"/>
    <property type="match status" value="2"/>
</dbReference>
<dbReference type="RefSeq" id="WP_273867747.1">
    <property type="nucleotide sequence ID" value="NZ_JAMDHD010000049.1"/>
</dbReference>
<organism evidence="2 3">
    <name type="scientific">Pseudomonas shahriarae</name>
    <dbReference type="NCBI Taxonomy" id="2745512"/>
    <lineage>
        <taxon>Bacteria</taxon>
        <taxon>Pseudomonadati</taxon>
        <taxon>Pseudomonadota</taxon>
        <taxon>Gammaproteobacteria</taxon>
        <taxon>Pseudomonadales</taxon>
        <taxon>Pseudomonadaceae</taxon>
        <taxon>Pseudomonas</taxon>
    </lineage>
</organism>
<dbReference type="Gene3D" id="3.40.50.11550">
    <property type="match status" value="2"/>
</dbReference>
<comment type="caution">
    <text evidence="2">The sequence shown here is derived from an EMBL/GenBank/DDBJ whole genome shotgun (WGS) entry which is preliminary data.</text>
</comment>
<dbReference type="Proteomes" id="UP001148189">
    <property type="component" value="Unassembled WGS sequence"/>
</dbReference>
<evidence type="ECO:0000313" key="2">
    <source>
        <dbReference type="EMBL" id="MDD0988406.1"/>
    </source>
</evidence>
<sequence length="1643" mass="179931">MSTVTSASTPDPLIDDRELMGVLPVPSRAWHLQQLQAESAFCERLVRHQPSLARISGEAFQQALDRQFPALEIDPDTVWLLEELPSGVTPRSMTQAMQEALVSGAAPLDSSINGFSAINPAAGHQSLLDIDPETFVEVLNQHLKGLFEHFRQHLDRFWYNPVRQGNELTSRDTWLRYRQGELAAEAALRRADNLADPTVGLTADGWALARSLLAEQSQPASDPPKVAMFRLVLRGAGQDINLSAAFVLAWRGGLTKSRPVLLYTPQRGLEEFASDSAILAALSLRQAIAGERDEILVNVAQPEREQVLALRRERRAYWGLVGVLPDARGSLLGQVLDEQLAQQRVNARAAFLPVRSGIDTRVAQVLALPTGLPGDLLRRPLRPDTLPVVPSAGIAVGDQQQNLIRQINKLNRLTGQLLAGAPGFDGFFQQQLKTLFPSFSGKISPLQIYFTRSRTDGQPYASQTLESLLDTLWEGGGTDDYADGAFYVEPNTLDEGYRLQQVGTPSSLVMTLKQQFAGLLGEFWSTAQRDQGAPVDLLTRVRKQILATESALRTMDGTLTSSHRQLIDEVLKYPTAVARELAFPLAQRPRIYSLTLTGGERFATAFMLSPDSVSPPSGPLVLWTVAQGFEAFSSLGSLNAEVGRRLDEGAPEGLLLAGGLPADVRGQQTGRWTGRLALVPEVIEGDFVAHGVEALLSKQQQDLRLVLEADNRLRPGTVDRVIDLAPQLDTAPAFVARNQLLEEQAAPGWQKALAATDRERLQEAALVAQEKNQALAALLEGLESLHGYARQKLRGRLRDFLEARGLPGSAVEQIDPDKIIVVRTEAVRVTYVSQPGVTPPVESVYVERMGLTELTLKNLKPWEGSIAWTSRVNIEASLTYADGRRVFDVRGEALKLSRETIERWVKEIDAGHHYCEDVLKKTFAPPATSAAAERLAQAWMAGQAATLEYAAQSARLNPAIYKAVLTADPAKKRAQQWVEAVLAAWAPAARPRVEGRAVVANILMLGVPDAEPERGGNQWVQGVVVISTAEDAERVLYAPNAPDGLDLRELAGDSELIALLGRPQWRAYLLERLCVKSQQVIESLVSSGLKYQLFAEGLATFFLSGVKPLERLPPLTVQLVPCRSSLLQALYYLQVFRLVELAQRGANTNAQVSRQSTFNKLMFGVEVAGMLLDMLPWGLHWGSSIPRLWSRLAHSAVGNFRARGQAIPGLVLRDGPGGWRLSMDAVIEGGEVLGVRPLAIRSPFFSPSAVPVRSLLQASRPPTPAALIPEAWKASAVPRDEAAVLLRGLEPNAKGIYRTQAGEYLIRPVDRQGNAVVLRIKSDFKLYGEGGLTVQVIDAQRRTEVGFLRSGRSGHWHSIGVRGAGKSGSKLSMELPVEEYLTTDQYRFNSHGFHGLPASTVDYYDAWFVRDRRRFFETVQIPPRPEALSLGASATVDDLIRGWPESVQGLVLGENHAEKASVTFLTDKMQALYDRGFRTLYIEGSHATGSPMLLVSPGSVSARSVVSRRAQACGLRVRGLDDDYLTLRRDRYTGRPSIDMSSRIEDMNYFAVRQIQAYHPEDGGRWIAWVGAAHMNTTDGVPGIAELTGGIGVRISDARAGQPTVLRAPGRRGWFSGAAAPDVEIELDVTHSPARRPEGPDNL</sequence>
<evidence type="ECO:0000259" key="1">
    <source>
        <dbReference type="Pfam" id="PF20178"/>
    </source>
</evidence>
<feature type="domain" description="Dermonecrotic toxin N-terminal" evidence="1">
    <location>
        <begin position="780"/>
        <end position="1071"/>
    </location>
</feature>